<evidence type="ECO:0000313" key="1">
    <source>
        <dbReference type="EMBL" id="JAH11868.1"/>
    </source>
</evidence>
<protein>
    <submittedName>
        <fullName evidence="1">Uncharacterized protein</fullName>
    </submittedName>
</protein>
<sequence length="50" mass="5826">MGQVLQSFHLHDSRIISEKCLHCIYPDEEMKTNGKHTQCTFRATEYITAI</sequence>
<dbReference type="AlphaFoldDB" id="A0A0E9Q6Z9"/>
<name>A0A0E9Q6Z9_ANGAN</name>
<organism evidence="1">
    <name type="scientific">Anguilla anguilla</name>
    <name type="common">European freshwater eel</name>
    <name type="synonym">Muraena anguilla</name>
    <dbReference type="NCBI Taxonomy" id="7936"/>
    <lineage>
        <taxon>Eukaryota</taxon>
        <taxon>Metazoa</taxon>
        <taxon>Chordata</taxon>
        <taxon>Craniata</taxon>
        <taxon>Vertebrata</taxon>
        <taxon>Euteleostomi</taxon>
        <taxon>Actinopterygii</taxon>
        <taxon>Neopterygii</taxon>
        <taxon>Teleostei</taxon>
        <taxon>Anguilliformes</taxon>
        <taxon>Anguillidae</taxon>
        <taxon>Anguilla</taxon>
    </lineage>
</organism>
<dbReference type="EMBL" id="GBXM01096709">
    <property type="protein sequence ID" value="JAH11868.1"/>
    <property type="molecule type" value="Transcribed_RNA"/>
</dbReference>
<reference evidence="1" key="2">
    <citation type="journal article" date="2015" name="Fish Shellfish Immunol.">
        <title>Early steps in the European eel (Anguilla anguilla)-Vibrio vulnificus interaction in the gills: Role of the RtxA13 toxin.</title>
        <authorList>
            <person name="Callol A."/>
            <person name="Pajuelo D."/>
            <person name="Ebbesson L."/>
            <person name="Teles M."/>
            <person name="MacKenzie S."/>
            <person name="Amaro C."/>
        </authorList>
    </citation>
    <scope>NUCLEOTIDE SEQUENCE</scope>
</reference>
<reference evidence="1" key="1">
    <citation type="submission" date="2014-11" db="EMBL/GenBank/DDBJ databases">
        <authorList>
            <person name="Amaro Gonzalez C."/>
        </authorList>
    </citation>
    <scope>NUCLEOTIDE SEQUENCE</scope>
</reference>
<proteinExistence type="predicted"/>
<accession>A0A0E9Q6Z9</accession>